<evidence type="ECO:0000256" key="1">
    <source>
        <dbReference type="ARBA" id="ARBA00023015"/>
    </source>
</evidence>
<dbReference type="SUPFAM" id="SSF46689">
    <property type="entry name" value="Homeodomain-like"/>
    <property type="match status" value="1"/>
</dbReference>
<evidence type="ECO:0000256" key="4">
    <source>
        <dbReference type="PROSITE-ProRule" id="PRU00335"/>
    </source>
</evidence>
<dbReference type="RefSeq" id="WP_345153601.1">
    <property type="nucleotide sequence ID" value="NZ_BAABEO010000026.1"/>
</dbReference>
<evidence type="ECO:0000256" key="3">
    <source>
        <dbReference type="ARBA" id="ARBA00023163"/>
    </source>
</evidence>
<feature type="region of interest" description="Disordered" evidence="5">
    <location>
        <begin position="1"/>
        <end position="22"/>
    </location>
</feature>
<dbReference type="Gene3D" id="1.10.10.60">
    <property type="entry name" value="Homeodomain-like"/>
    <property type="match status" value="1"/>
</dbReference>
<feature type="DNA-binding region" description="H-T-H motif" evidence="4">
    <location>
        <begin position="46"/>
        <end position="65"/>
    </location>
</feature>
<dbReference type="InterPro" id="IPR001647">
    <property type="entry name" value="HTH_TetR"/>
</dbReference>
<keyword evidence="8" id="KW-1185">Reference proteome</keyword>
<dbReference type="PRINTS" id="PR00455">
    <property type="entry name" value="HTHTETR"/>
</dbReference>
<dbReference type="InterPro" id="IPR009057">
    <property type="entry name" value="Homeodomain-like_sf"/>
</dbReference>
<keyword evidence="2 4" id="KW-0238">DNA-binding</keyword>
<comment type="caution">
    <text evidence="7">The sequence shown here is derived from an EMBL/GenBank/DDBJ whole genome shotgun (WGS) entry which is preliminary data.</text>
</comment>
<feature type="domain" description="HTH tetR-type" evidence="6">
    <location>
        <begin position="23"/>
        <end position="83"/>
    </location>
</feature>
<feature type="region of interest" description="Disordered" evidence="5">
    <location>
        <begin position="150"/>
        <end position="180"/>
    </location>
</feature>
<keyword evidence="3" id="KW-0804">Transcription</keyword>
<evidence type="ECO:0000259" key="6">
    <source>
        <dbReference type="PROSITE" id="PS50977"/>
    </source>
</evidence>
<evidence type="ECO:0000256" key="5">
    <source>
        <dbReference type="SAM" id="MobiDB-lite"/>
    </source>
</evidence>
<dbReference type="Pfam" id="PF00440">
    <property type="entry name" value="TetR_N"/>
    <property type="match status" value="1"/>
</dbReference>
<dbReference type="EMBL" id="BAABEO010000026">
    <property type="protein sequence ID" value="GAA3698878.1"/>
    <property type="molecule type" value="Genomic_DNA"/>
</dbReference>
<dbReference type="PROSITE" id="PS50977">
    <property type="entry name" value="HTH_TETR_2"/>
    <property type="match status" value="1"/>
</dbReference>
<keyword evidence="1" id="KW-0805">Transcription regulation</keyword>
<evidence type="ECO:0000313" key="7">
    <source>
        <dbReference type="EMBL" id="GAA3698878.1"/>
    </source>
</evidence>
<dbReference type="PANTHER" id="PTHR30055:SF234">
    <property type="entry name" value="HTH-TYPE TRANSCRIPTIONAL REGULATOR BETI"/>
    <property type="match status" value="1"/>
</dbReference>
<dbReference type="PANTHER" id="PTHR30055">
    <property type="entry name" value="HTH-TYPE TRANSCRIPTIONAL REGULATOR RUTR"/>
    <property type="match status" value="1"/>
</dbReference>
<proteinExistence type="predicted"/>
<reference evidence="8" key="1">
    <citation type="journal article" date="2019" name="Int. J. Syst. Evol. Microbiol.">
        <title>The Global Catalogue of Microorganisms (GCM) 10K type strain sequencing project: providing services to taxonomists for standard genome sequencing and annotation.</title>
        <authorList>
            <consortium name="The Broad Institute Genomics Platform"/>
            <consortium name="The Broad Institute Genome Sequencing Center for Infectious Disease"/>
            <person name="Wu L."/>
            <person name="Ma J."/>
        </authorList>
    </citation>
    <scope>NUCLEOTIDE SEQUENCE [LARGE SCALE GENOMIC DNA]</scope>
    <source>
        <strain evidence="8">JCM 30742</strain>
    </source>
</reference>
<protein>
    <recommendedName>
        <fullName evidence="6">HTH tetR-type domain-containing protein</fullName>
    </recommendedName>
</protein>
<accession>A0ABP7D310</accession>
<gene>
    <name evidence="7" type="ORF">GCM10023081_39720</name>
</gene>
<evidence type="ECO:0000313" key="8">
    <source>
        <dbReference type="Proteomes" id="UP001500752"/>
    </source>
</evidence>
<evidence type="ECO:0000256" key="2">
    <source>
        <dbReference type="ARBA" id="ARBA00023125"/>
    </source>
</evidence>
<name>A0ABP7D310_9MICC</name>
<organism evidence="7 8">
    <name type="scientific">Arthrobacter ginkgonis</name>
    <dbReference type="NCBI Taxonomy" id="1630594"/>
    <lineage>
        <taxon>Bacteria</taxon>
        <taxon>Bacillati</taxon>
        <taxon>Actinomycetota</taxon>
        <taxon>Actinomycetes</taxon>
        <taxon>Micrococcales</taxon>
        <taxon>Micrococcaceae</taxon>
        <taxon>Arthrobacter</taxon>
    </lineage>
</organism>
<dbReference type="Gene3D" id="1.10.357.10">
    <property type="entry name" value="Tetracycline Repressor, domain 2"/>
    <property type="match status" value="1"/>
</dbReference>
<dbReference type="Proteomes" id="UP001500752">
    <property type="component" value="Unassembled WGS sequence"/>
</dbReference>
<dbReference type="InterPro" id="IPR050109">
    <property type="entry name" value="HTH-type_TetR-like_transc_reg"/>
</dbReference>
<sequence length="234" mass="24936">MSSEPSTPHRQRPAGSVGRARDLGRDTRILEAALDLISEQGPGAISMEAVAARAGVGKSTVYRRWGSLPDLLADAVDTITFPATPPASKGGLREDLIEGIIAASGCMDTRRQRIISALLNTGKDQSELVEALRVRFINAIAAAIAAAVQTPRENQGEPSEQTEHIGQGTHAGDPLHAGKVTNPQWPHASIDLAVVIGLLTSLPHITARPIERADFESIVDEVLLPLWASRGYPR</sequence>